<accession>A0A1I0FJK7</accession>
<feature type="signal peptide" evidence="1">
    <location>
        <begin position="1"/>
        <end position="20"/>
    </location>
</feature>
<proteinExistence type="predicted"/>
<keyword evidence="1" id="KW-0732">Signal</keyword>
<protein>
    <submittedName>
        <fullName evidence="2">CarboxypepD_reg-like domain-containing protein</fullName>
    </submittedName>
</protein>
<evidence type="ECO:0000313" key="2">
    <source>
        <dbReference type="EMBL" id="SET58371.1"/>
    </source>
</evidence>
<dbReference type="STRING" id="82805.SAMN04487998_2301"/>
<sequence>MKSALLFVLVLLLGGGSAFAQQILLKGRVLDEKNQPVPYAGVGVLGSEVGTATNEAGEFLLRVPRLPQQLTVNSLGFEPTILNLNAKMAAAPIEIRLKSSLVALPEVRVRNPGQIAAELVQRASAKLARHQRESLYGQAFYRQKQRHNGRYTEFMDAFYDVRFTAEGISGWQLTQARYGQVSEETGVEMMNFSAAMRLIPVYDPKPSPRTVAVPLGPRATGQFAFQLREILRNESGEVAVIDFRPRPELGQSALSGTLYLDMATASLRRVESQVPIADLMALQFGEGTSLDSQSMRLTADFVPYQDSLSQLRAIRAEQRIVLRYNGRPDTTTVSGNLFFYRYAKGANTKGYKSTGVNYNDLRQARKGPYEPEFWRDREVLRASPAEERVIRDMEQQQAFGTY</sequence>
<name>A0A1I0FJK7_9BACT</name>
<dbReference type="EMBL" id="FOHS01000002">
    <property type="protein sequence ID" value="SET58371.1"/>
    <property type="molecule type" value="Genomic_DNA"/>
</dbReference>
<dbReference type="RefSeq" id="WP_092771484.1">
    <property type="nucleotide sequence ID" value="NZ_FOHS01000002.1"/>
</dbReference>
<dbReference type="Pfam" id="PF13715">
    <property type="entry name" value="CarbopepD_reg_2"/>
    <property type="match status" value="1"/>
</dbReference>
<reference evidence="3" key="1">
    <citation type="submission" date="2016-10" db="EMBL/GenBank/DDBJ databases">
        <authorList>
            <person name="Varghese N."/>
            <person name="Submissions S."/>
        </authorList>
    </citation>
    <scope>NUCLEOTIDE SEQUENCE [LARGE SCALE GENOMIC DNA]</scope>
    <source>
        <strain evidence="3">DSM 15310</strain>
    </source>
</reference>
<dbReference type="Proteomes" id="UP000198697">
    <property type="component" value="Unassembled WGS sequence"/>
</dbReference>
<keyword evidence="3" id="KW-1185">Reference proteome</keyword>
<dbReference type="SUPFAM" id="SSF49464">
    <property type="entry name" value="Carboxypeptidase regulatory domain-like"/>
    <property type="match status" value="1"/>
</dbReference>
<dbReference type="Gene3D" id="2.60.40.1120">
    <property type="entry name" value="Carboxypeptidase-like, regulatory domain"/>
    <property type="match status" value="1"/>
</dbReference>
<evidence type="ECO:0000313" key="3">
    <source>
        <dbReference type="Proteomes" id="UP000198697"/>
    </source>
</evidence>
<feature type="chain" id="PRO_5011634879" evidence="1">
    <location>
        <begin position="21"/>
        <end position="402"/>
    </location>
</feature>
<dbReference type="OrthoDB" id="1489599at2"/>
<dbReference type="AlphaFoldDB" id="A0A1I0FJK7"/>
<gene>
    <name evidence="2" type="ORF">SAMN04487998_2301</name>
</gene>
<evidence type="ECO:0000256" key="1">
    <source>
        <dbReference type="SAM" id="SignalP"/>
    </source>
</evidence>
<organism evidence="2 3">
    <name type="scientific">Hymenobacter actinosclerus</name>
    <dbReference type="NCBI Taxonomy" id="82805"/>
    <lineage>
        <taxon>Bacteria</taxon>
        <taxon>Pseudomonadati</taxon>
        <taxon>Bacteroidota</taxon>
        <taxon>Cytophagia</taxon>
        <taxon>Cytophagales</taxon>
        <taxon>Hymenobacteraceae</taxon>
        <taxon>Hymenobacter</taxon>
    </lineage>
</organism>
<dbReference type="InterPro" id="IPR008969">
    <property type="entry name" value="CarboxyPept-like_regulatory"/>
</dbReference>